<dbReference type="SUPFAM" id="SSF51905">
    <property type="entry name" value="FAD/NAD(P)-binding domain"/>
    <property type="match status" value="1"/>
</dbReference>
<accession>A0A6S6SKL5</accession>
<dbReference type="PANTHER" id="PTHR11632:SF51">
    <property type="entry name" value="SUCCINATE DEHYDROGENASE [UBIQUINONE] FLAVOPROTEIN SUBUNIT, MITOCHONDRIAL"/>
    <property type="match status" value="1"/>
</dbReference>
<dbReference type="InterPro" id="IPR036188">
    <property type="entry name" value="FAD/NAD-bd_sf"/>
</dbReference>
<evidence type="ECO:0000256" key="11">
    <source>
        <dbReference type="ARBA" id="ARBA00023002"/>
    </source>
</evidence>
<dbReference type="GO" id="GO:0009061">
    <property type="term" value="P:anaerobic respiration"/>
    <property type="evidence" value="ECO:0007669"/>
    <property type="project" value="TreeGrafter"/>
</dbReference>
<keyword evidence="10" id="KW-0249">Electron transport</keyword>
<feature type="active site" description="Proton acceptor" evidence="14">
    <location>
        <position position="276"/>
    </location>
</feature>
<dbReference type="Gene3D" id="3.50.50.60">
    <property type="entry name" value="FAD/NAD(P)-binding domain"/>
    <property type="match status" value="1"/>
</dbReference>
<evidence type="ECO:0000256" key="9">
    <source>
        <dbReference type="ARBA" id="ARBA00022827"/>
    </source>
</evidence>
<evidence type="ECO:0000256" key="1">
    <source>
        <dbReference type="ARBA" id="ARBA00001974"/>
    </source>
</evidence>
<dbReference type="PANTHER" id="PTHR11632">
    <property type="entry name" value="SUCCINATE DEHYDROGENASE 2 FLAVOPROTEIN SUBUNIT"/>
    <property type="match status" value="1"/>
</dbReference>
<protein>
    <recommendedName>
        <fullName evidence="6">Succinate dehydrogenase flavoprotein subunit</fullName>
        <ecNumber evidence="5">1.3.5.1</ecNumber>
    </recommendedName>
</protein>
<comment type="subcellular location">
    <subcellularLocation>
        <location evidence="2">Cell inner membrane</location>
        <topology evidence="2">Peripheral membrane protein</topology>
        <orientation evidence="2">Cytoplasmic side</orientation>
    </subcellularLocation>
</comment>
<dbReference type="EC" id="1.3.5.1" evidence="5"/>
<keyword evidence="7" id="KW-0813">Transport</keyword>
<dbReference type="EMBL" id="CACVAX010000032">
    <property type="protein sequence ID" value="CAA6810738.1"/>
    <property type="molecule type" value="Genomic_DNA"/>
</dbReference>
<dbReference type="GO" id="GO:0022900">
    <property type="term" value="P:electron transport chain"/>
    <property type="evidence" value="ECO:0007669"/>
    <property type="project" value="InterPro"/>
</dbReference>
<dbReference type="InterPro" id="IPR027477">
    <property type="entry name" value="Succ_DH/fumarate_Rdtase_cat_sf"/>
</dbReference>
<comment type="cofactor">
    <cofactor evidence="1">
        <name>FAD</name>
        <dbReference type="ChEBI" id="CHEBI:57692"/>
    </cofactor>
</comment>
<dbReference type="FunFam" id="1.20.58.100:FF:000001">
    <property type="entry name" value="Succinate dehydrogenase flavoprotein subunit (SdhA)"/>
    <property type="match status" value="1"/>
</dbReference>
<dbReference type="PROSITE" id="PS00504">
    <property type="entry name" value="FRD_SDH_FAD_BINDING"/>
    <property type="match status" value="1"/>
</dbReference>
<dbReference type="AlphaFoldDB" id="A0A6S6SKL5"/>
<feature type="domain" description="FAD-dependent oxidoreductase 2 FAD-binding" evidence="15">
    <location>
        <begin position="9"/>
        <end position="391"/>
    </location>
</feature>
<dbReference type="GO" id="GO:0005886">
    <property type="term" value="C:plasma membrane"/>
    <property type="evidence" value="ECO:0007669"/>
    <property type="project" value="UniProtKB-SubCell"/>
</dbReference>
<evidence type="ECO:0000256" key="5">
    <source>
        <dbReference type="ARBA" id="ARBA00012792"/>
    </source>
</evidence>
<comment type="pathway">
    <text evidence="3">Carbohydrate metabolism; tricarboxylic acid cycle; fumarate from succinate (bacterial route): step 1/1.</text>
</comment>
<dbReference type="InterPro" id="IPR015939">
    <property type="entry name" value="Fum_Rdtase/Succ_DH_flav-like_C"/>
</dbReference>
<reference evidence="17" key="1">
    <citation type="submission" date="2020-01" db="EMBL/GenBank/DDBJ databases">
        <authorList>
            <person name="Meier V. D."/>
            <person name="Meier V D."/>
        </authorList>
    </citation>
    <scope>NUCLEOTIDE SEQUENCE</scope>
    <source>
        <strain evidence="17">HLG_WM_MAG_04</strain>
    </source>
</reference>
<evidence type="ECO:0000256" key="12">
    <source>
        <dbReference type="ARBA" id="ARBA00023136"/>
    </source>
</evidence>
<dbReference type="InterPro" id="IPR030664">
    <property type="entry name" value="SdhA/FrdA/AprA"/>
</dbReference>
<evidence type="ECO:0000256" key="8">
    <source>
        <dbReference type="ARBA" id="ARBA00022630"/>
    </source>
</evidence>
<keyword evidence="9" id="KW-0274">FAD</keyword>
<dbReference type="InterPro" id="IPR003953">
    <property type="entry name" value="FAD-dep_OxRdtase_2_FAD-bd"/>
</dbReference>
<evidence type="ECO:0000256" key="3">
    <source>
        <dbReference type="ARBA" id="ARBA00004894"/>
    </source>
</evidence>
<dbReference type="SUPFAM" id="SSF56425">
    <property type="entry name" value="Succinate dehydrogenase/fumarate reductase flavoprotein, catalytic domain"/>
    <property type="match status" value="1"/>
</dbReference>
<comment type="catalytic activity">
    <reaction evidence="13">
        <text>a quinone + succinate = fumarate + a quinol</text>
        <dbReference type="Rhea" id="RHEA:40523"/>
        <dbReference type="ChEBI" id="CHEBI:24646"/>
        <dbReference type="ChEBI" id="CHEBI:29806"/>
        <dbReference type="ChEBI" id="CHEBI:30031"/>
        <dbReference type="ChEBI" id="CHEBI:132124"/>
        <dbReference type="EC" id="1.3.5.1"/>
    </reaction>
</comment>
<feature type="domain" description="Fumarate reductase/succinate dehydrogenase flavoprotein-like C-terminal" evidence="16">
    <location>
        <begin position="446"/>
        <end position="572"/>
    </location>
</feature>
<evidence type="ECO:0000313" key="17">
    <source>
        <dbReference type="EMBL" id="CAA6810738.1"/>
    </source>
</evidence>
<evidence type="ECO:0000259" key="16">
    <source>
        <dbReference type="Pfam" id="PF02910"/>
    </source>
</evidence>
<dbReference type="Pfam" id="PF00890">
    <property type="entry name" value="FAD_binding_2"/>
    <property type="match status" value="1"/>
</dbReference>
<evidence type="ECO:0000256" key="10">
    <source>
        <dbReference type="ARBA" id="ARBA00022982"/>
    </source>
</evidence>
<dbReference type="Pfam" id="PF02910">
    <property type="entry name" value="Succ_DH_flav_C"/>
    <property type="match status" value="1"/>
</dbReference>
<dbReference type="SUPFAM" id="SSF46977">
    <property type="entry name" value="Succinate dehydrogenase/fumarate reductase flavoprotein C-terminal domain"/>
    <property type="match status" value="1"/>
</dbReference>
<name>A0A6S6SKL5_9BACT</name>
<gene>
    <name evidence="17" type="ORF">HELGO_WM18576</name>
</gene>
<dbReference type="Gene3D" id="4.10.80.40">
    <property type="entry name" value="succinate dehydrogenase protein domain"/>
    <property type="match status" value="1"/>
</dbReference>
<dbReference type="Gene3D" id="3.90.700.10">
    <property type="entry name" value="Succinate dehydrogenase/fumarate reductase flavoprotein, catalytic domain"/>
    <property type="match status" value="1"/>
</dbReference>
<comment type="similarity">
    <text evidence="4">Belongs to the FAD-dependent oxidoreductase 2 family. FRD/SDH subfamily.</text>
</comment>
<keyword evidence="12" id="KW-0472">Membrane</keyword>
<dbReference type="GO" id="GO:0050660">
    <property type="term" value="F:flavin adenine dinucleotide binding"/>
    <property type="evidence" value="ECO:0007669"/>
    <property type="project" value="InterPro"/>
</dbReference>
<dbReference type="InterPro" id="IPR014006">
    <property type="entry name" value="Succ_Dhase_FrdA_Gneg"/>
</dbReference>
<evidence type="ECO:0000256" key="4">
    <source>
        <dbReference type="ARBA" id="ARBA00008040"/>
    </source>
</evidence>
<evidence type="ECO:0000256" key="14">
    <source>
        <dbReference type="PIRSR" id="PIRSR000171-1"/>
    </source>
</evidence>
<keyword evidence="11 17" id="KW-0560">Oxidoreductase</keyword>
<dbReference type="NCBIfam" id="TIGR01812">
    <property type="entry name" value="sdhA_frdA_Gneg"/>
    <property type="match status" value="1"/>
</dbReference>
<organism evidence="17">
    <name type="scientific">uncultured Sulfurovum sp</name>
    <dbReference type="NCBI Taxonomy" id="269237"/>
    <lineage>
        <taxon>Bacteria</taxon>
        <taxon>Pseudomonadati</taxon>
        <taxon>Campylobacterota</taxon>
        <taxon>Epsilonproteobacteria</taxon>
        <taxon>Campylobacterales</taxon>
        <taxon>Sulfurovaceae</taxon>
        <taxon>Sulfurovum</taxon>
        <taxon>environmental samples</taxon>
    </lineage>
</organism>
<sequence length="572" mass="62960">MSIKIHEYDAVIVGAGLAGLAAAKELTEAGKKTAVITKLHPLRSHSGAAQGGINAALGANDSTELHEFDTVKGSDYLADQDCVELMCTKAPETIRWAERMGAVFSRNEEGNIAIRPFGGQSQPRACFAKDRTGLTLLQTIYEQADRAGIEVFDEWYCSDLIYEDGKVSGVVAYDIKNSEPAIFNAKVTMFATGGHGRAFRFNSNAHANTGDSLSIVARKGLPLEDMEFVQFHPSGLGGSGVLISEAARGEGGRLYNSEGERFMTKYAPNAMELASRDVVSRAIMEEVRQGRGVGKDGQSMNLDLTHLDPEIILTKLPELRELAIAFQGQDMLNEAIHISATAHYSMGGIPTNINCQVEKNANKELVEGFYAAGECSCVSVHGANRLGANSVLEAMLFGRHAGQNMIKAIDEGVTLRPATEADADDCINEMNTLLTSNGKERVPGIREELQTGMTKNAGVFRSKESLETQLELIDELLIRFKSIRIDDKSKTFNTDLQEATELGHMLEFSKFIVDGALNREESRGGHYREDFTTRNDEKFMKHTYAYMDKDFKMRSEWGEVTQGKFEPMERKY</sequence>
<dbReference type="InterPro" id="IPR003952">
    <property type="entry name" value="FRD_SDH_FAD_BS"/>
</dbReference>
<dbReference type="GO" id="GO:0008177">
    <property type="term" value="F:succinate dehydrogenase (quinone) activity"/>
    <property type="evidence" value="ECO:0007669"/>
    <property type="project" value="UniProtKB-EC"/>
</dbReference>
<evidence type="ECO:0000256" key="6">
    <source>
        <dbReference type="ARBA" id="ARBA00019965"/>
    </source>
</evidence>
<evidence type="ECO:0000256" key="13">
    <source>
        <dbReference type="ARBA" id="ARBA00049220"/>
    </source>
</evidence>
<dbReference type="Gene3D" id="1.20.58.100">
    <property type="entry name" value="Fumarate reductase/succinate dehydrogenase flavoprotein-like, C-terminal domain"/>
    <property type="match status" value="1"/>
</dbReference>
<dbReference type="PIRSF" id="PIRSF000171">
    <property type="entry name" value="SDHA_APRA_LASPO"/>
    <property type="match status" value="1"/>
</dbReference>
<keyword evidence="8" id="KW-0285">Flavoprotein</keyword>
<dbReference type="GO" id="GO:0009055">
    <property type="term" value="F:electron transfer activity"/>
    <property type="evidence" value="ECO:0007669"/>
    <property type="project" value="TreeGrafter"/>
</dbReference>
<dbReference type="InterPro" id="IPR037099">
    <property type="entry name" value="Fum_R/Succ_DH_flav-like_C_sf"/>
</dbReference>
<dbReference type="FunFam" id="3.90.700.10:FF:000001">
    <property type="entry name" value="Mitochondrial succinate dehydrogenase flavoprotein subunit"/>
    <property type="match status" value="1"/>
</dbReference>
<proteinExistence type="inferred from homology"/>
<evidence type="ECO:0000256" key="2">
    <source>
        <dbReference type="ARBA" id="ARBA00004515"/>
    </source>
</evidence>
<evidence type="ECO:0000259" key="15">
    <source>
        <dbReference type="Pfam" id="PF00890"/>
    </source>
</evidence>
<evidence type="ECO:0000256" key="7">
    <source>
        <dbReference type="ARBA" id="ARBA00022448"/>
    </source>
</evidence>